<evidence type="ECO:0000256" key="2">
    <source>
        <dbReference type="ARBA" id="ARBA00022448"/>
    </source>
</evidence>
<dbReference type="InterPro" id="IPR044766">
    <property type="entry name" value="NPSN/SNAP25-like_N_SNARE"/>
</dbReference>
<dbReference type="Gene3D" id="1.20.5.110">
    <property type="match status" value="1"/>
</dbReference>
<dbReference type="SUPFAM" id="SSF58038">
    <property type="entry name" value="SNARE fusion complex"/>
    <property type="match status" value="1"/>
</dbReference>
<dbReference type="Pfam" id="PF03908">
    <property type="entry name" value="Sec20"/>
    <property type="match status" value="1"/>
</dbReference>
<dbReference type="InterPro" id="IPR056173">
    <property type="entry name" value="Sec20_C"/>
</dbReference>
<dbReference type="CDD" id="cd15861">
    <property type="entry name" value="SNARE_SNAP25N_23N_29N_SEC9N"/>
    <property type="match status" value="1"/>
</dbReference>
<keyword evidence="6 8" id="KW-0472">Membrane</keyword>
<comment type="subcellular location">
    <subcellularLocation>
        <location evidence="1">Membrane</location>
        <topology evidence="1">Single-pass type IV membrane protein</topology>
    </subcellularLocation>
</comment>
<protein>
    <recommendedName>
        <fullName evidence="9">t-SNARE coiled-coil homology domain-containing protein</fullName>
    </recommendedName>
</protein>
<sequence>MATAGLQMSPQLEQIHGEIRDLFRALSNGFQRLDKMKDSNRQSKQLEELTGKMRECKRLVKEFDREIKDEESKNPPEVNKQLNDEKQSMIKELNSYVALRKTYMNTLGNKKIELFDMGAGVSEPTADENVKVASSMSNQELVDHGMKTMDETDQVIERSKKVVEQTVEVGTQTASTLKGQTDQMGRIVNELDTIQFSIKKASQLVKEIGRQVATDKCIMLFLFLIVCSVIAIIVVKIVNPNNKNIRDIPGLAPPAPSRRLLYLRDPQ</sequence>
<name>A0ABR2PJ17_9ROSI</name>
<evidence type="ECO:0000259" key="9">
    <source>
        <dbReference type="PROSITE" id="PS50192"/>
    </source>
</evidence>
<keyword evidence="7" id="KW-0175">Coiled coil</keyword>
<keyword evidence="4" id="KW-0653">Protein transport</keyword>
<accession>A0ABR2PJ17</accession>
<dbReference type="PANTHER" id="PTHR21230:SF79">
    <property type="entry name" value="T-SNARE COILED-COIL HOMOLOGY DOMAIN-CONTAINING PROTEIN"/>
    <property type="match status" value="1"/>
</dbReference>
<dbReference type="PROSITE" id="PS50192">
    <property type="entry name" value="T_SNARE"/>
    <property type="match status" value="1"/>
</dbReference>
<feature type="coiled-coil region" evidence="7">
    <location>
        <begin position="46"/>
        <end position="99"/>
    </location>
</feature>
<keyword evidence="11" id="KW-1185">Reference proteome</keyword>
<proteinExistence type="predicted"/>
<keyword evidence="2" id="KW-0813">Transport</keyword>
<evidence type="ECO:0000313" key="10">
    <source>
        <dbReference type="EMBL" id="KAK8988309.1"/>
    </source>
</evidence>
<evidence type="ECO:0000256" key="6">
    <source>
        <dbReference type="ARBA" id="ARBA00023136"/>
    </source>
</evidence>
<feature type="domain" description="T-SNARE coiled-coil homology" evidence="9">
    <location>
        <begin position="146"/>
        <end position="208"/>
    </location>
</feature>
<dbReference type="SMART" id="SM00397">
    <property type="entry name" value="t_SNARE"/>
    <property type="match status" value="1"/>
</dbReference>
<evidence type="ECO:0000256" key="5">
    <source>
        <dbReference type="ARBA" id="ARBA00022989"/>
    </source>
</evidence>
<dbReference type="PANTHER" id="PTHR21230">
    <property type="entry name" value="VESICLE TRANSPORT V-SNARE PROTEIN VTI1-RELATED"/>
    <property type="match status" value="1"/>
</dbReference>
<evidence type="ECO:0000256" key="1">
    <source>
        <dbReference type="ARBA" id="ARBA00004211"/>
    </source>
</evidence>
<evidence type="ECO:0000256" key="7">
    <source>
        <dbReference type="SAM" id="Coils"/>
    </source>
</evidence>
<feature type="transmembrane region" description="Helical" evidence="8">
    <location>
        <begin position="218"/>
        <end position="238"/>
    </location>
</feature>
<keyword evidence="5 8" id="KW-1133">Transmembrane helix</keyword>
<dbReference type="Proteomes" id="UP001396334">
    <property type="component" value="Unassembled WGS sequence"/>
</dbReference>
<comment type="caution">
    <text evidence="10">The sequence shown here is derived from an EMBL/GenBank/DDBJ whole genome shotgun (WGS) entry which is preliminary data.</text>
</comment>
<evidence type="ECO:0000313" key="11">
    <source>
        <dbReference type="Proteomes" id="UP001396334"/>
    </source>
</evidence>
<evidence type="ECO:0000256" key="4">
    <source>
        <dbReference type="ARBA" id="ARBA00022927"/>
    </source>
</evidence>
<gene>
    <name evidence="10" type="ORF">V6N11_065903</name>
</gene>
<dbReference type="EMBL" id="JBBPBN010000059">
    <property type="protein sequence ID" value="KAK8988309.1"/>
    <property type="molecule type" value="Genomic_DNA"/>
</dbReference>
<evidence type="ECO:0000256" key="3">
    <source>
        <dbReference type="ARBA" id="ARBA00022692"/>
    </source>
</evidence>
<organism evidence="10 11">
    <name type="scientific">Hibiscus sabdariffa</name>
    <name type="common">roselle</name>
    <dbReference type="NCBI Taxonomy" id="183260"/>
    <lineage>
        <taxon>Eukaryota</taxon>
        <taxon>Viridiplantae</taxon>
        <taxon>Streptophyta</taxon>
        <taxon>Embryophyta</taxon>
        <taxon>Tracheophyta</taxon>
        <taxon>Spermatophyta</taxon>
        <taxon>Magnoliopsida</taxon>
        <taxon>eudicotyledons</taxon>
        <taxon>Gunneridae</taxon>
        <taxon>Pentapetalae</taxon>
        <taxon>rosids</taxon>
        <taxon>malvids</taxon>
        <taxon>Malvales</taxon>
        <taxon>Malvaceae</taxon>
        <taxon>Malvoideae</taxon>
        <taxon>Hibiscus</taxon>
    </lineage>
</organism>
<dbReference type="InterPro" id="IPR000727">
    <property type="entry name" value="T_SNARE_dom"/>
</dbReference>
<reference evidence="10 11" key="1">
    <citation type="journal article" date="2024" name="G3 (Bethesda)">
        <title>Genome assembly of Hibiscus sabdariffa L. provides insights into metabolisms of medicinal natural products.</title>
        <authorList>
            <person name="Kim T."/>
        </authorList>
    </citation>
    <scope>NUCLEOTIDE SEQUENCE [LARGE SCALE GENOMIC DNA]</scope>
    <source>
        <strain evidence="10">TK-2024</strain>
        <tissue evidence="10">Old leaves</tissue>
    </source>
</reference>
<evidence type="ECO:0000256" key="8">
    <source>
        <dbReference type="SAM" id="Phobius"/>
    </source>
</evidence>
<keyword evidence="3 8" id="KW-0812">Transmembrane</keyword>